<name>A0AAU8HQJ1_9FIRM</name>
<dbReference type="EMBL" id="CP159485">
    <property type="protein sequence ID" value="XCI27829.1"/>
    <property type="molecule type" value="Genomic_DNA"/>
</dbReference>
<dbReference type="GO" id="GO:0008168">
    <property type="term" value="F:methyltransferase activity"/>
    <property type="evidence" value="ECO:0007669"/>
    <property type="project" value="UniProtKB-KW"/>
</dbReference>
<dbReference type="Pfam" id="PF13649">
    <property type="entry name" value="Methyltransf_25"/>
    <property type="match status" value="1"/>
</dbReference>
<dbReference type="GO" id="GO:0032259">
    <property type="term" value="P:methylation"/>
    <property type="evidence" value="ECO:0007669"/>
    <property type="project" value="UniProtKB-KW"/>
</dbReference>
<sequence>MTNLLIGNETLDYCSSAIIHQKTIDYYNQRAEEFSSETLNIDFENQRNMFLKNLKSGAHILDLGCGAGRDSKAFLEKCYKVTAMDGSKKMCEIASKNIGQRVICKNFHELDEKDKFDDIWANASLLHVPSVELYDIFKKLSLALKSGGCLYVSFKYGEFEGVRDSCDGRYFTDFTEENLRWMLSSFSELNFLEIKTTRDLRANKEGEKWLNAVIKKN</sequence>
<evidence type="ECO:0000313" key="4">
    <source>
        <dbReference type="EMBL" id="XCI27829.1"/>
    </source>
</evidence>
<evidence type="ECO:0000256" key="1">
    <source>
        <dbReference type="ARBA" id="ARBA00022603"/>
    </source>
</evidence>
<keyword evidence="2 4" id="KW-0808">Transferase</keyword>
<dbReference type="CDD" id="cd02440">
    <property type="entry name" value="AdoMet_MTases"/>
    <property type="match status" value="1"/>
</dbReference>
<feature type="domain" description="Methyltransferase" evidence="3">
    <location>
        <begin position="60"/>
        <end position="148"/>
    </location>
</feature>
<dbReference type="EC" id="2.1.1.-" evidence="4"/>
<protein>
    <submittedName>
        <fullName evidence="4">Class I SAM-dependent methyltransferase</fullName>
        <ecNumber evidence="4">2.1.1.-</ecNumber>
    </submittedName>
</protein>
<accession>A0AAU8HQJ1</accession>
<evidence type="ECO:0000256" key="2">
    <source>
        <dbReference type="ARBA" id="ARBA00022679"/>
    </source>
</evidence>
<organism evidence="4">
    <name type="scientific">Proteinivorax hydrogeniformans</name>
    <dbReference type="NCBI Taxonomy" id="1826727"/>
    <lineage>
        <taxon>Bacteria</taxon>
        <taxon>Bacillati</taxon>
        <taxon>Bacillota</taxon>
        <taxon>Clostridia</taxon>
        <taxon>Eubacteriales</taxon>
        <taxon>Proteinivoracaceae</taxon>
        <taxon>Proteinivorax</taxon>
    </lineage>
</organism>
<dbReference type="RefSeq" id="WP_353892406.1">
    <property type="nucleotide sequence ID" value="NZ_CP159485.1"/>
</dbReference>
<gene>
    <name evidence="4" type="ORF">PRVXH_001753</name>
</gene>
<reference evidence="4" key="2">
    <citation type="submission" date="2024-06" db="EMBL/GenBank/DDBJ databases">
        <authorList>
            <person name="Petrova K.O."/>
            <person name="Toshchakov S.V."/>
            <person name="Boltjanskaja Y.V."/>
            <person name="Kevbrin V.V."/>
        </authorList>
    </citation>
    <scope>NUCLEOTIDE SEQUENCE</scope>
    <source>
        <strain evidence="4">Z-710</strain>
    </source>
</reference>
<dbReference type="InterPro" id="IPR029063">
    <property type="entry name" value="SAM-dependent_MTases_sf"/>
</dbReference>
<dbReference type="Gene3D" id="3.40.50.150">
    <property type="entry name" value="Vaccinia Virus protein VP39"/>
    <property type="match status" value="1"/>
</dbReference>
<dbReference type="AlphaFoldDB" id="A0AAU8HQJ1"/>
<dbReference type="PANTHER" id="PTHR43861:SF1">
    <property type="entry name" value="TRANS-ACONITATE 2-METHYLTRANSFERASE"/>
    <property type="match status" value="1"/>
</dbReference>
<dbReference type="SUPFAM" id="SSF53335">
    <property type="entry name" value="S-adenosyl-L-methionine-dependent methyltransferases"/>
    <property type="match status" value="1"/>
</dbReference>
<keyword evidence="1 4" id="KW-0489">Methyltransferase</keyword>
<reference evidence="4" key="1">
    <citation type="journal article" date="2018" name="Antonie Van Leeuwenhoek">
        <title>Proteinivorax hydrogeniformans sp. nov., an anaerobic, haloalkaliphilic bacterium fermenting proteinaceous compounds with high hydrogen production.</title>
        <authorList>
            <person name="Boltyanskaya Y."/>
            <person name="Detkova E."/>
            <person name="Pimenov N."/>
            <person name="Kevbrin V."/>
        </authorList>
    </citation>
    <scope>NUCLEOTIDE SEQUENCE</scope>
    <source>
        <strain evidence="4">Z-710</strain>
    </source>
</reference>
<dbReference type="InterPro" id="IPR041698">
    <property type="entry name" value="Methyltransf_25"/>
</dbReference>
<proteinExistence type="predicted"/>
<evidence type="ECO:0000259" key="3">
    <source>
        <dbReference type="Pfam" id="PF13649"/>
    </source>
</evidence>
<dbReference type="PANTHER" id="PTHR43861">
    <property type="entry name" value="TRANS-ACONITATE 2-METHYLTRANSFERASE-RELATED"/>
    <property type="match status" value="1"/>
</dbReference>